<keyword evidence="4" id="KW-0812">Transmembrane</keyword>
<sequence length="847" mass="93889">MDPPQSQYLPVISLNEDDEGIATDRVQKNRHTPVADYSLAALEWLSPLTPWERHQAVRTGRVDGVGNWLLHTPEFVKWHKSEGLPDSPVLLCYGAPGVGKTCLSSLVIDTLSDSMDGVSTTVAFTYCDFNAENEESAATVLGALLKQVIRGLRQVPEEVRNDLETTKEQVDGRGPQVPEILAMLVKCLSSVPCRFICIDALDEFPAKHRPDLWESLQHIIRECPNTRIFLTGRPHIRDEVQGYFPGGVDMIPISPAKEDIGIYVRMRLSKDSDPDKMNEELRADILRIIPEKMSEIFLLVSLAMDAILAQLTIYGRRQTLHRVANGVGLEYAYGMTLARIRDQNDRRSKLGMDALMWICHSQRPLAADELCHALGVEVGGEDVNIRKVPSIQTVLGCTLGLATIDEEASTVRLLHFTLHEYLGEPTLFVSAHSRMARVCLTYLNSRLVRELPPTLDIILSITPFLKYATCFWATHASMDITEPVKSQALQLLVGFENHISANILLREKRPWYTAQGHVGGFTGLHCIAFLGITDIARSMVEMKRWDLNGRDSGFSTPLLWAVTYGNEEVVKLLLEQGNTNPNLADGQGRTPLSFAADLGREDIVDMLLKHRYINPDLPDNEGRTPLSFAAEWGREDVVKLLLSRGDVNPSSPDDTGRTPLSLASQWRQETVMKLLSDRQAKNSDPPEATLPILTMNNDRDTATAKPKARTSTPESAKRRQGSIPPSTPSNSIGEPEPPLLLPEQKKSVLPSADIPATSVCTISRTMPHTKSRNKSPVPTPPAPPPPKTPLPPCRRRPRKSSDSSPAISFNSPAPAPDPPVFEQVLWSIVFGSCLIIFCTILRFIFQG</sequence>
<dbReference type="PROSITE" id="PS50297">
    <property type="entry name" value="ANK_REP_REGION"/>
    <property type="match status" value="3"/>
</dbReference>
<dbReference type="InterPro" id="IPR036770">
    <property type="entry name" value="Ankyrin_rpt-contain_sf"/>
</dbReference>
<feature type="region of interest" description="Disordered" evidence="3">
    <location>
        <begin position="759"/>
        <end position="814"/>
    </location>
</feature>
<dbReference type="InterPro" id="IPR054471">
    <property type="entry name" value="GPIID_WHD"/>
</dbReference>
<name>A0A3N4JHG1_9PEZI</name>
<evidence type="ECO:0000259" key="6">
    <source>
        <dbReference type="Pfam" id="PF24883"/>
    </source>
</evidence>
<evidence type="ECO:0000313" key="7">
    <source>
        <dbReference type="EMBL" id="RPA93304.1"/>
    </source>
</evidence>
<evidence type="ECO:0000256" key="3">
    <source>
        <dbReference type="SAM" id="MobiDB-lite"/>
    </source>
</evidence>
<keyword evidence="4" id="KW-1133">Transmembrane helix</keyword>
<reference evidence="7 8" key="1">
    <citation type="journal article" date="2018" name="Nat. Ecol. Evol.">
        <title>Pezizomycetes genomes reveal the molecular basis of ectomycorrhizal truffle lifestyle.</title>
        <authorList>
            <person name="Murat C."/>
            <person name="Payen T."/>
            <person name="Noel B."/>
            <person name="Kuo A."/>
            <person name="Morin E."/>
            <person name="Chen J."/>
            <person name="Kohler A."/>
            <person name="Krizsan K."/>
            <person name="Balestrini R."/>
            <person name="Da Silva C."/>
            <person name="Montanini B."/>
            <person name="Hainaut M."/>
            <person name="Levati E."/>
            <person name="Barry K.W."/>
            <person name="Belfiori B."/>
            <person name="Cichocki N."/>
            <person name="Clum A."/>
            <person name="Dockter R.B."/>
            <person name="Fauchery L."/>
            <person name="Guy J."/>
            <person name="Iotti M."/>
            <person name="Le Tacon F."/>
            <person name="Lindquist E.A."/>
            <person name="Lipzen A."/>
            <person name="Malagnac F."/>
            <person name="Mello A."/>
            <person name="Molinier V."/>
            <person name="Miyauchi S."/>
            <person name="Poulain J."/>
            <person name="Riccioni C."/>
            <person name="Rubini A."/>
            <person name="Sitrit Y."/>
            <person name="Splivallo R."/>
            <person name="Traeger S."/>
            <person name="Wang M."/>
            <person name="Zifcakova L."/>
            <person name="Wipf D."/>
            <person name="Zambonelli A."/>
            <person name="Paolocci F."/>
            <person name="Nowrousian M."/>
            <person name="Ottonello S."/>
            <person name="Baldrian P."/>
            <person name="Spatafora J.W."/>
            <person name="Henrissat B."/>
            <person name="Nagy L.G."/>
            <person name="Aury J.M."/>
            <person name="Wincker P."/>
            <person name="Grigoriev I.V."/>
            <person name="Bonfante P."/>
            <person name="Martin F.M."/>
        </authorList>
    </citation>
    <scope>NUCLEOTIDE SEQUENCE [LARGE SCALE GENOMIC DNA]</scope>
    <source>
        <strain evidence="7 8">120613-1</strain>
    </source>
</reference>
<dbReference type="Proteomes" id="UP000276215">
    <property type="component" value="Unassembled WGS sequence"/>
</dbReference>
<dbReference type="EMBL" id="ML120455">
    <property type="protein sequence ID" value="RPA93304.1"/>
    <property type="molecule type" value="Genomic_DNA"/>
</dbReference>
<dbReference type="SMART" id="SM00248">
    <property type="entry name" value="ANK"/>
    <property type="match status" value="4"/>
</dbReference>
<feature type="region of interest" description="Disordered" evidence="3">
    <location>
        <begin position="644"/>
        <end position="664"/>
    </location>
</feature>
<evidence type="ECO:0000259" key="5">
    <source>
        <dbReference type="Pfam" id="PF22939"/>
    </source>
</evidence>
<dbReference type="InterPro" id="IPR002110">
    <property type="entry name" value="Ankyrin_rpt"/>
</dbReference>
<feature type="repeat" description="ANK" evidence="2">
    <location>
        <begin position="587"/>
        <end position="610"/>
    </location>
</feature>
<dbReference type="AlphaFoldDB" id="A0A3N4JHG1"/>
<feature type="transmembrane region" description="Helical" evidence="4">
    <location>
        <begin position="824"/>
        <end position="845"/>
    </location>
</feature>
<dbReference type="Pfam" id="PF22939">
    <property type="entry name" value="WHD_GPIID"/>
    <property type="match status" value="1"/>
</dbReference>
<dbReference type="PANTHER" id="PTHR10039">
    <property type="entry name" value="AMELOGENIN"/>
    <property type="match status" value="1"/>
</dbReference>
<protein>
    <submittedName>
        <fullName evidence="7">Uncharacterized protein</fullName>
    </submittedName>
</protein>
<dbReference type="Gene3D" id="1.25.40.20">
    <property type="entry name" value="Ankyrin repeat-containing domain"/>
    <property type="match status" value="1"/>
</dbReference>
<dbReference type="InterPro" id="IPR027417">
    <property type="entry name" value="P-loop_NTPase"/>
</dbReference>
<keyword evidence="4" id="KW-0472">Membrane</keyword>
<dbReference type="SUPFAM" id="SSF52540">
    <property type="entry name" value="P-loop containing nucleoside triphosphate hydrolases"/>
    <property type="match status" value="1"/>
</dbReference>
<proteinExistence type="predicted"/>
<feature type="repeat" description="ANK" evidence="2">
    <location>
        <begin position="553"/>
        <end position="577"/>
    </location>
</feature>
<evidence type="ECO:0000256" key="2">
    <source>
        <dbReference type="PROSITE-ProRule" id="PRU00023"/>
    </source>
</evidence>
<dbReference type="InterPro" id="IPR056884">
    <property type="entry name" value="NPHP3-like_N"/>
</dbReference>
<dbReference type="PANTHER" id="PTHR10039:SF16">
    <property type="entry name" value="GPI INOSITOL-DEACYLASE"/>
    <property type="match status" value="1"/>
</dbReference>
<feature type="repeat" description="ANK" evidence="2">
    <location>
        <begin position="621"/>
        <end position="645"/>
    </location>
</feature>
<dbReference type="OrthoDB" id="1577640at2759"/>
<keyword evidence="8" id="KW-1185">Reference proteome</keyword>
<accession>A0A3N4JHG1</accession>
<feature type="domain" description="GPI inositol-deacylase winged helix" evidence="5">
    <location>
        <begin position="349"/>
        <end position="423"/>
    </location>
</feature>
<evidence type="ECO:0000256" key="1">
    <source>
        <dbReference type="ARBA" id="ARBA00022737"/>
    </source>
</evidence>
<feature type="domain" description="Nephrocystin 3-like N-terminal" evidence="6">
    <location>
        <begin position="64"/>
        <end position="233"/>
    </location>
</feature>
<evidence type="ECO:0000256" key="4">
    <source>
        <dbReference type="SAM" id="Phobius"/>
    </source>
</evidence>
<dbReference type="Pfam" id="PF12796">
    <property type="entry name" value="Ank_2"/>
    <property type="match status" value="1"/>
</dbReference>
<organism evidence="7 8">
    <name type="scientific">Choiromyces venosus 120613-1</name>
    <dbReference type="NCBI Taxonomy" id="1336337"/>
    <lineage>
        <taxon>Eukaryota</taxon>
        <taxon>Fungi</taxon>
        <taxon>Dikarya</taxon>
        <taxon>Ascomycota</taxon>
        <taxon>Pezizomycotina</taxon>
        <taxon>Pezizomycetes</taxon>
        <taxon>Pezizales</taxon>
        <taxon>Tuberaceae</taxon>
        <taxon>Choiromyces</taxon>
    </lineage>
</organism>
<keyword evidence="1" id="KW-0677">Repeat</keyword>
<evidence type="ECO:0000313" key="8">
    <source>
        <dbReference type="Proteomes" id="UP000276215"/>
    </source>
</evidence>
<keyword evidence="2" id="KW-0040">ANK repeat</keyword>
<dbReference type="STRING" id="1336337.A0A3N4JHG1"/>
<feature type="region of interest" description="Disordered" evidence="3">
    <location>
        <begin position="676"/>
        <end position="741"/>
    </location>
</feature>
<dbReference type="Pfam" id="PF24883">
    <property type="entry name" value="NPHP3_N"/>
    <property type="match status" value="1"/>
</dbReference>
<feature type="compositionally biased region" description="Pro residues" evidence="3">
    <location>
        <begin position="777"/>
        <end position="792"/>
    </location>
</feature>
<dbReference type="PROSITE" id="PS50088">
    <property type="entry name" value="ANK_REPEAT"/>
    <property type="match status" value="3"/>
</dbReference>
<dbReference type="SUPFAM" id="SSF48403">
    <property type="entry name" value="Ankyrin repeat"/>
    <property type="match status" value="1"/>
</dbReference>
<dbReference type="Gene3D" id="3.40.50.300">
    <property type="entry name" value="P-loop containing nucleotide triphosphate hydrolases"/>
    <property type="match status" value="1"/>
</dbReference>
<gene>
    <name evidence="7" type="ORF">L873DRAFT_1793731</name>
</gene>